<dbReference type="NCBIfam" id="TIGR00225">
    <property type="entry name" value="prc"/>
    <property type="match status" value="1"/>
</dbReference>
<evidence type="ECO:0000313" key="7">
    <source>
        <dbReference type="EMBL" id="AZR72203.1"/>
    </source>
</evidence>
<name>A0A3Q9HNZ7_9FIRM</name>
<dbReference type="Proteomes" id="UP000267250">
    <property type="component" value="Chromosome"/>
</dbReference>
<dbReference type="GO" id="GO:0004175">
    <property type="term" value="F:endopeptidase activity"/>
    <property type="evidence" value="ECO:0007669"/>
    <property type="project" value="TreeGrafter"/>
</dbReference>
<dbReference type="GO" id="GO:0008236">
    <property type="term" value="F:serine-type peptidase activity"/>
    <property type="evidence" value="ECO:0007669"/>
    <property type="project" value="UniProtKB-KW"/>
</dbReference>
<evidence type="ECO:0000256" key="1">
    <source>
        <dbReference type="ARBA" id="ARBA00009179"/>
    </source>
</evidence>
<organism evidence="7 8">
    <name type="scientific">Anoxybacter fermentans</name>
    <dbReference type="NCBI Taxonomy" id="1323375"/>
    <lineage>
        <taxon>Bacteria</taxon>
        <taxon>Bacillati</taxon>
        <taxon>Bacillota</taxon>
        <taxon>Clostridia</taxon>
        <taxon>Halanaerobiales</taxon>
        <taxon>Anoxybacter</taxon>
    </lineage>
</organism>
<dbReference type="InterPro" id="IPR001478">
    <property type="entry name" value="PDZ"/>
</dbReference>
<gene>
    <name evidence="7" type="ORF">BBF96_01600</name>
</gene>
<dbReference type="Gene3D" id="3.90.226.10">
    <property type="entry name" value="2-enoyl-CoA Hydratase, Chain A, domain 1"/>
    <property type="match status" value="1"/>
</dbReference>
<sequence>MKKKWLIIGNLILLLLISVMVGFYFKSFASELVRIPERFQLLRDIYFIISNFYVDEVDSDRLINAAIRGMVEELDPFSAYLEPEEYEDLQTDLLEGVFGGIGIVITIRDGKLTIISPIKDTPGEAAGLQAGDIILEVDGKSTEGISTDTAVKWMRGEPGTKVILTIKRGDEEPKKYEIIRGLIEVPYIDYELREDKIGYIDIFQFGSGVGQDVQEVMKEFASNGVKGIILDLRNNPGGLLNEAVNVASSFIEKGPIVHIRQRDGVKETLWVNRFIKHYDYPLVVLVNGGSASASEIVAGAIQDTGVGVLVGTRTFGKGTVQNVIPLSDGSAFKITTARYYTPNDRFIHEDGIEPDVVVEFDPEKAKEGIDNQLEKAVELINQMIINKLQKESLKPAS</sequence>
<dbReference type="Pfam" id="PF17820">
    <property type="entry name" value="PDZ_6"/>
    <property type="match status" value="1"/>
</dbReference>
<dbReference type="OrthoDB" id="9812068at2"/>
<dbReference type="PANTHER" id="PTHR32060:SF30">
    <property type="entry name" value="CARBOXY-TERMINAL PROCESSING PROTEASE CTPA"/>
    <property type="match status" value="1"/>
</dbReference>
<dbReference type="InterPro" id="IPR041489">
    <property type="entry name" value="PDZ_6"/>
</dbReference>
<dbReference type="GO" id="GO:0030288">
    <property type="term" value="C:outer membrane-bounded periplasmic space"/>
    <property type="evidence" value="ECO:0007669"/>
    <property type="project" value="TreeGrafter"/>
</dbReference>
<evidence type="ECO:0000259" key="6">
    <source>
        <dbReference type="PROSITE" id="PS50106"/>
    </source>
</evidence>
<dbReference type="EMBL" id="CP016379">
    <property type="protein sequence ID" value="AZR72203.1"/>
    <property type="molecule type" value="Genomic_DNA"/>
</dbReference>
<protein>
    <submittedName>
        <fullName evidence="7">Peptidase S41</fullName>
    </submittedName>
</protein>
<dbReference type="CDD" id="cd07560">
    <property type="entry name" value="Peptidase_S41_CPP"/>
    <property type="match status" value="1"/>
</dbReference>
<proteinExistence type="inferred from homology"/>
<reference evidence="7 8" key="1">
    <citation type="submission" date="2016-07" db="EMBL/GenBank/DDBJ databases">
        <title>Genome and transcriptome analysis of iron-reducing fermentative bacteria Anoxybacter fermentans.</title>
        <authorList>
            <person name="Zeng X."/>
            <person name="Shao Z."/>
        </authorList>
    </citation>
    <scope>NUCLEOTIDE SEQUENCE [LARGE SCALE GENOMIC DNA]</scope>
    <source>
        <strain evidence="7 8">DY22613</strain>
    </source>
</reference>
<evidence type="ECO:0000256" key="4">
    <source>
        <dbReference type="ARBA" id="ARBA00022825"/>
    </source>
</evidence>
<dbReference type="SMART" id="SM00228">
    <property type="entry name" value="PDZ"/>
    <property type="match status" value="1"/>
</dbReference>
<dbReference type="SMART" id="SM00245">
    <property type="entry name" value="TSPc"/>
    <property type="match status" value="1"/>
</dbReference>
<dbReference type="KEGG" id="aft:BBF96_01600"/>
<dbReference type="CDD" id="cd06782">
    <property type="entry name" value="cpPDZ_CPP-like"/>
    <property type="match status" value="1"/>
</dbReference>
<evidence type="ECO:0000313" key="8">
    <source>
        <dbReference type="Proteomes" id="UP000267250"/>
    </source>
</evidence>
<feature type="domain" description="PDZ" evidence="6">
    <location>
        <begin position="90"/>
        <end position="169"/>
    </location>
</feature>
<dbReference type="FunFam" id="2.30.42.10:FF:000063">
    <property type="entry name" value="Peptidase, S41 family"/>
    <property type="match status" value="1"/>
</dbReference>
<dbReference type="GO" id="GO:0006508">
    <property type="term" value="P:proteolysis"/>
    <property type="evidence" value="ECO:0007669"/>
    <property type="project" value="UniProtKB-KW"/>
</dbReference>
<keyword evidence="8" id="KW-1185">Reference proteome</keyword>
<dbReference type="GO" id="GO:0007165">
    <property type="term" value="P:signal transduction"/>
    <property type="evidence" value="ECO:0007669"/>
    <property type="project" value="TreeGrafter"/>
</dbReference>
<dbReference type="SUPFAM" id="SSF50156">
    <property type="entry name" value="PDZ domain-like"/>
    <property type="match status" value="1"/>
</dbReference>
<dbReference type="Pfam" id="PF03572">
    <property type="entry name" value="Peptidase_S41"/>
    <property type="match status" value="1"/>
</dbReference>
<keyword evidence="2 5" id="KW-0645">Protease</keyword>
<dbReference type="AlphaFoldDB" id="A0A3Q9HNZ7"/>
<dbReference type="InterPro" id="IPR055210">
    <property type="entry name" value="CtpA/B_N"/>
</dbReference>
<comment type="similarity">
    <text evidence="1 5">Belongs to the peptidase S41A family.</text>
</comment>
<dbReference type="Gene3D" id="2.30.42.10">
    <property type="match status" value="1"/>
</dbReference>
<dbReference type="Pfam" id="PF22694">
    <property type="entry name" value="CtpB_N-like"/>
    <property type="match status" value="1"/>
</dbReference>
<keyword evidence="4 5" id="KW-0720">Serine protease</keyword>
<dbReference type="InterPro" id="IPR036034">
    <property type="entry name" value="PDZ_sf"/>
</dbReference>
<dbReference type="Gene3D" id="3.30.750.44">
    <property type="match status" value="1"/>
</dbReference>
<dbReference type="SUPFAM" id="SSF52096">
    <property type="entry name" value="ClpP/crotonase"/>
    <property type="match status" value="1"/>
</dbReference>
<accession>A0A3Q9HNZ7</accession>
<dbReference type="InterPro" id="IPR005151">
    <property type="entry name" value="Tail-specific_protease"/>
</dbReference>
<dbReference type="RefSeq" id="WP_127015531.1">
    <property type="nucleotide sequence ID" value="NZ_CP016379.1"/>
</dbReference>
<evidence type="ECO:0000256" key="5">
    <source>
        <dbReference type="RuleBase" id="RU004404"/>
    </source>
</evidence>
<dbReference type="PROSITE" id="PS50106">
    <property type="entry name" value="PDZ"/>
    <property type="match status" value="1"/>
</dbReference>
<keyword evidence="3 5" id="KW-0378">Hydrolase</keyword>
<dbReference type="PANTHER" id="PTHR32060">
    <property type="entry name" value="TAIL-SPECIFIC PROTEASE"/>
    <property type="match status" value="1"/>
</dbReference>
<dbReference type="InterPro" id="IPR029045">
    <property type="entry name" value="ClpP/crotonase-like_dom_sf"/>
</dbReference>
<dbReference type="InterPro" id="IPR004447">
    <property type="entry name" value="Peptidase_S41A"/>
</dbReference>
<evidence type="ECO:0000256" key="2">
    <source>
        <dbReference type="ARBA" id="ARBA00022670"/>
    </source>
</evidence>
<evidence type="ECO:0000256" key="3">
    <source>
        <dbReference type="ARBA" id="ARBA00022801"/>
    </source>
</evidence>